<dbReference type="AlphaFoldDB" id="A0A108FLS7"/>
<feature type="domain" description="ABM" evidence="1">
    <location>
        <begin position="1"/>
        <end position="90"/>
    </location>
</feature>
<evidence type="ECO:0000313" key="3">
    <source>
        <dbReference type="Proteomes" id="UP000068603"/>
    </source>
</evidence>
<protein>
    <submittedName>
        <fullName evidence="2">Antibiotic biosynthesis monooxygenase</fullName>
    </submittedName>
</protein>
<proteinExistence type="predicted"/>
<evidence type="ECO:0000259" key="1">
    <source>
        <dbReference type="PROSITE" id="PS51725"/>
    </source>
</evidence>
<reference evidence="2 3" key="1">
    <citation type="submission" date="2015-11" db="EMBL/GenBank/DDBJ databases">
        <title>Expanding the genomic diversity of Burkholderia species for the development of highly accurate diagnostics.</title>
        <authorList>
            <person name="Sahl J."/>
            <person name="Keim P."/>
            <person name="Wagner D."/>
        </authorList>
    </citation>
    <scope>NUCLEOTIDE SEQUENCE [LARGE SCALE GENOMIC DNA]</scope>
    <source>
        <strain evidence="2 3">MSMB1960WGS</strain>
    </source>
</reference>
<evidence type="ECO:0000313" key="2">
    <source>
        <dbReference type="EMBL" id="KWA58942.1"/>
    </source>
</evidence>
<keyword evidence="2" id="KW-0503">Monooxygenase</keyword>
<dbReference type="GO" id="GO:0004497">
    <property type="term" value="F:monooxygenase activity"/>
    <property type="evidence" value="ECO:0007669"/>
    <property type="project" value="UniProtKB-KW"/>
</dbReference>
<keyword evidence="2" id="KW-0560">Oxidoreductase</keyword>
<organism evidence="2">
    <name type="scientific">Burkholderia stagnalis</name>
    <dbReference type="NCBI Taxonomy" id="1503054"/>
    <lineage>
        <taxon>Bacteria</taxon>
        <taxon>Pseudomonadati</taxon>
        <taxon>Pseudomonadota</taxon>
        <taxon>Betaproteobacteria</taxon>
        <taxon>Burkholderiales</taxon>
        <taxon>Burkholderiaceae</taxon>
        <taxon>Burkholderia</taxon>
        <taxon>Burkholderia cepacia complex</taxon>
    </lineage>
</organism>
<dbReference type="SUPFAM" id="SSF54909">
    <property type="entry name" value="Dimeric alpha+beta barrel"/>
    <property type="match status" value="1"/>
</dbReference>
<dbReference type="PROSITE" id="PS51725">
    <property type="entry name" value="ABM"/>
    <property type="match status" value="1"/>
</dbReference>
<sequence>MYIAAFIYRPGDADDAFRALSATIDAVAASLPGFAGAESWRSADGERINATYYWHDEASLRAFAADPRHLDAKRQYRKWYGGYHVIVSKVERAYGDAAFAHVVADTRRAATRQPEPGVAG</sequence>
<dbReference type="GeneID" id="93056322"/>
<dbReference type="InterPro" id="IPR011008">
    <property type="entry name" value="Dimeric_a/b-barrel"/>
</dbReference>
<dbReference type="EMBL" id="LPHB01000056">
    <property type="protein sequence ID" value="KWA58942.1"/>
    <property type="molecule type" value="Genomic_DNA"/>
</dbReference>
<dbReference type="RefSeq" id="WP_059561437.1">
    <property type="nucleotide sequence ID" value="NZ_CP156686.1"/>
</dbReference>
<name>A0A108FLS7_9BURK</name>
<comment type="caution">
    <text evidence="2">The sequence shown here is derived from an EMBL/GenBank/DDBJ whole genome shotgun (WGS) entry which is preliminary data.</text>
</comment>
<dbReference type="Proteomes" id="UP000068603">
    <property type="component" value="Unassembled WGS sequence"/>
</dbReference>
<dbReference type="STRING" id="1503054.WT74_25070"/>
<dbReference type="Gene3D" id="3.30.70.100">
    <property type="match status" value="1"/>
</dbReference>
<accession>A0A108FLS7</accession>
<gene>
    <name evidence="2" type="ORF">WT44_22660</name>
</gene>
<dbReference type="Pfam" id="PF03992">
    <property type="entry name" value="ABM"/>
    <property type="match status" value="1"/>
</dbReference>
<dbReference type="InterPro" id="IPR007138">
    <property type="entry name" value="ABM_dom"/>
</dbReference>